<dbReference type="PANTHER" id="PTHR37461:SF1">
    <property type="entry name" value="ANTI-SIGMA-K FACTOR RSKA"/>
    <property type="match status" value="1"/>
</dbReference>
<feature type="domain" description="Anti-sigma K factor RskA C-terminal" evidence="2">
    <location>
        <begin position="194"/>
        <end position="278"/>
    </location>
</feature>
<dbReference type="EMBL" id="QGNY01000003">
    <property type="protein sequence ID" value="PWS31906.1"/>
    <property type="molecule type" value="Genomic_DNA"/>
</dbReference>
<dbReference type="RefSeq" id="WP_109929361.1">
    <property type="nucleotide sequence ID" value="NZ_QGNY01000003.1"/>
</dbReference>
<keyword evidence="1" id="KW-0812">Transmembrane</keyword>
<organism evidence="3 4">
    <name type="scientific">Pedobacter paludis</name>
    <dbReference type="NCBI Taxonomy" id="2203212"/>
    <lineage>
        <taxon>Bacteria</taxon>
        <taxon>Pseudomonadati</taxon>
        <taxon>Bacteroidota</taxon>
        <taxon>Sphingobacteriia</taxon>
        <taxon>Sphingobacteriales</taxon>
        <taxon>Sphingobacteriaceae</taxon>
        <taxon>Pedobacter</taxon>
    </lineage>
</organism>
<keyword evidence="1" id="KW-1133">Transmembrane helix</keyword>
<dbReference type="Pfam" id="PF10099">
    <property type="entry name" value="RskA_C"/>
    <property type="match status" value="1"/>
</dbReference>
<dbReference type="InterPro" id="IPR051474">
    <property type="entry name" value="Anti-sigma-K/W_factor"/>
</dbReference>
<dbReference type="AlphaFoldDB" id="A0A317F344"/>
<evidence type="ECO:0000256" key="1">
    <source>
        <dbReference type="SAM" id="Phobius"/>
    </source>
</evidence>
<keyword evidence="1" id="KW-0472">Membrane</keyword>
<accession>A0A317F344</accession>
<dbReference type="GO" id="GO:0005886">
    <property type="term" value="C:plasma membrane"/>
    <property type="evidence" value="ECO:0007669"/>
    <property type="project" value="InterPro"/>
</dbReference>
<reference evidence="4" key="1">
    <citation type="submission" date="2018-05" db="EMBL/GenBank/DDBJ databases">
        <title>Pedobacter paludis sp. nov., isolated from wetland soil.</title>
        <authorList>
            <person name="Zhang Y."/>
        </authorList>
    </citation>
    <scope>NUCLEOTIDE SEQUENCE [LARGE SCALE GENOMIC DNA]</scope>
    <source>
        <strain evidence="4">R-8</strain>
    </source>
</reference>
<evidence type="ECO:0000313" key="3">
    <source>
        <dbReference type="EMBL" id="PWS31906.1"/>
    </source>
</evidence>
<gene>
    <name evidence="3" type="ORF">DF947_08910</name>
</gene>
<dbReference type="InterPro" id="IPR018764">
    <property type="entry name" value="RskA_C"/>
</dbReference>
<dbReference type="PANTHER" id="PTHR37461">
    <property type="entry name" value="ANTI-SIGMA-K FACTOR RSKA"/>
    <property type="match status" value="1"/>
</dbReference>
<keyword evidence="4" id="KW-1185">Reference proteome</keyword>
<sequence>MENLKAYIESGVLELYVLGDLSPEETVQVEEMASRYPEVRDEIAAIEQAMEQYAMQNAVEPSADVETKLFELLGLNEEKIIEENFPVTPVPSIKTEEPKIIQFDNNYAKVRNLRYALVACVALLVMSVAALFVTYNKLNDAHNEIASLNFDKQKFAGVVSKLEFDNQGLSNMAEMNDSKEWATIRLEGQKFSPSSKMKVYWNKQNKSVLINYVAMDLPKTDAEHEYQLWALVNGKPVSLGVFGGDDKAKEALLKMQTIEQAQAFAVTVEPTGGSINPTMDKLTVMGGV</sequence>
<dbReference type="OrthoDB" id="1420916at2"/>
<name>A0A317F344_9SPHI</name>
<protein>
    <recommendedName>
        <fullName evidence="2">Anti-sigma K factor RskA C-terminal domain-containing protein</fullName>
    </recommendedName>
</protein>
<evidence type="ECO:0000259" key="2">
    <source>
        <dbReference type="Pfam" id="PF10099"/>
    </source>
</evidence>
<proteinExistence type="predicted"/>
<dbReference type="GO" id="GO:0016989">
    <property type="term" value="F:sigma factor antagonist activity"/>
    <property type="evidence" value="ECO:0007669"/>
    <property type="project" value="TreeGrafter"/>
</dbReference>
<evidence type="ECO:0000313" key="4">
    <source>
        <dbReference type="Proteomes" id="UP000245391"/>
    </source>
</evidence>
<dbReference type="Proteomes" id="UP000245391">
    <property type="component" value="Unassembled WGS sequence"/>
</dbReference>
<feature type="transmembrane region" description="Helical" evidence="1">
    <location>
        <begin position="115"/>
        <end position="135"/>
    </location>
</feature>
<dbReference type="GO" id="GO:0006417">
    <property type="term" value="P:regulation of translation"/>
    <property type="evidence" value="ECO:0007669"/>
    <property type="project" value="TreeGrafter"/>
</dbReference>
<comment type="caution">
    <text evidence="3">The sequence shown here is derived from an EMBL/GenBank/DDBJ whole genome shotgun (WGS) entry which is preliminary data.</text>
</comment>